<dbReference type="EC" id="2.7.11.1" evidence="1"/>
<dbReference type="Gene3D" id="3.30.10.20">
    <property type="match status" value="3"/>
</dbReference>
<evidence type="ECO:0000256" key="8">
    <source>
        <dbReference type="ARBA" id="ARBA00048679"/>
    </source>
</evidence>
<protein>
    <recommendedName>
        <fullName evidence="1">non-specific serine/threonine protein kinase</fullName>
        <ecNumber evidence="1">2.7.11.1</ecNumber>
    </recommendedName>
</protein>
<evidence type="ECO:0000313" key="15">
    <source>
        <dbReference type="Proteomes" id="UP000235701"/>
    </source>
</evidence>
<feature type="compositionally biased region" description="Polar residues" evidence="10">
    <location>
        <begin position="397"/>
        <end position="409"/>
    </location>
</feature>
<dbReference type="InterPro" id="IPR008271">
    <property type="entry name" value="Ser/Thr_kinase_AS"/>
</dbReference>
<feature type="binding site" evidence="9">
    <location>
        <position position="46"/>
    </location>
    <ligand>
        <name>ATP</name>
        <dbReference type="ChEBI" id="CHEBI:30616"/>
    </ligand>
</feature>
<evidence type="ECO:0000259" key="13">
    <source>
        <dbReference type="PROSITE" id="PS51178"/>
    </source>
</evidence>
<dbReference type="PANTHER" id="PTHR43289">
    <property type="entry name" value="MITOGEN-ACTIVATED PROTEIN KINASE KINASE KINASE 20-RELATED"/>
    <property type="match status" value="1"/>
</dbReference>
<evidence type="ECO:0000256" key="3">
    <source>
        <dbReference type="ARBA" id="ARBA00022679"/>
    </source>
</evidence>
<dbReference type="PROSITE" id="PS00107">
    <property type="entry name" value="PROTEIN_KINASE_ATP"/>
    <property type="match status" value="1"/>
</dbReference>
<feature type="domain" description="Protein kinase" evidence="12">
    <location>
        <begin position="11"/>
        <end position="271"/>
    </location>
</feature>
<keyword evidence="11" id="KW-0812">Transmembrane</keyword>
<dbReference type="Gene3D" id="1.10.510.10">
    <property type="entry name" value="Transferase(Phosphotransferase) domain 1"/>
    <property type="match status" value="1"/>
</dbReference>
<keyword evidence="3" id="KW-0808">Transferase</keyword>
<dbReference type="FunFam" id="3.30.200.20:FF:000035">
    <property type="entry name" value="Serine/threonine protein kinase Stk1"/>
    <property type="match status" value="1"/>
</dbReference>
<dbReference type="PROSITE" id="PS00108">
    <property type="entry name" value="PROTEIN_KINASE_ST"/>
    <property type="match status" value="1"/>
</dbReference>
<dbReference type="PROSITE" id="PS50011">
    <property type="entry name" value="PROTEIN_KINASE_DOM"/>
    <property type="match status" value="1"/>
</dbReference>
<dbReference type="PROSITE" id="PS51178">
    <property type="entry name" value="PASTA"/>
    <property type="match status" value="3"/>
</dbReference>
<feature type="domain" description="PASTA" evidence="13">
    <location>
        <begin position="446"/>
        <end position="513"/>
    </location>
</feature>
<evidence type="ECO:0000256" key="9">
    <source>
        <dbReference type="PROSITE-ProRule" id="PRU10141"/>
    </source>
</evidence>
<dbReference type="CDD" id="cd06577">
    <property type="entry name" value="PASTA_pknB"/>
    <property type="match status" value="3"/>
</dbReference>
<keyword evidence="2" id="KW-0723">Serine/threonine-protein kinase</keyword>
<comment type="catalytic activity">
    <reaction evidence="8">
        <text>L-seryl-[protein] + ATP = O-phospho-L-seryl-[protein] + ADP + H(+)</text>
        <dbReference type="Rhea" id="RHEA:17989"/>
        <dbReference type="Rhea" id="RHEA-COMP:9863"/>
        <dbReference type="Rhea" id="RHEA-COMP:11604"/>
        <dbReference type="ChEBI" id="CHEBI:15378"/>
        <dbReference type="ChEBI" id="CHEBI:29999"/>
        <dbReference type="ChEBI" id="CHEBI:30616"/>
        <dbReference type="ChEBI" id="CHEBI:83421"/>
        <dbReference type="ChEBI" id="CHEBI:456216"/>
        <dbReference type="EC" id="2.7.11.1"/>
    </reaction>
</comment>
<feature type="region of interest" description="Disordered" evidence="10">
    <location>
        <begin position="370"/>
        <end position="418"/>
    </location>
</feature>
<feature type="transmembrane region" description="Helical" evidence="11">
    <location>
        <begin position="424"/>
        <end position="446"/>
    </location>
</feature>
<dbReference type="SMART" id="SM00740">
    <property type="entry name" value="PASTA"/>
    <property type="match status" value="3"/>
</dbReference>
<keyword evidence="6 9" id="KW-0067">ATP-binding</keyword>
<evidence type="ECO:0000256" key="1">
    <source>
        <dbReference type="ARBA" id="ARBA00012513"/>
    </source>
</evidence>
<keyword evidence="5 14" id="KW-0418">Kinase</keyword>
<dbReference type="RefSeq" id="WP_102198834.1">
    <property type="nucleotide sequence ID" value="NZ_PNHQ01000003.1"/>
</dbReference>
<accession>A0A2N6UFS2</accession>
<keyword evidence="11" id="KW-0472">Membrane</keyword>
<evidence type="ECO:0000256" key="10">
    <source>
        <dbReference type="SAM" id="MobiDB-lite"/>
    </source>
</evidence>
<evidence type="ECO:0000259" key="12">
    <source>
        <dbReference type="PROSITE" id="PS50011"/>
    </source>
</evidence>
<feature type="compositionally biased region" description="Acidic residues" evidence="10">
    <location>
        <begin position="320"/>
        <end position="345"/>
    </location>
</feature>
<reference evidence="14 15" key="1">
    <citation type="submission" date="2017-09" db="EMBL/GenBank/DDBJ databases">
        <title>Bacterial strain isolated from the female urinary microbiota.</title>
        <authorList>
            <person name="Thomas-White K."/>
            <person name="Kumar N."/>
            <person name="Forster S."/>
            <person name="Putonti C."/>
            <person name="Lawley T."/>
            <person name="Wolfe A.J."/>
        </authorList>
    </citation>
    <scope>NUCLEOTIDE SEQUENCE [LARGE SCALE GENOMIC DNA]</scope>
    <source>
        <strain evidence="14 15">UMB0240</strain>
    </source>
</reference>
<evidence type="ECO:0000313" key="14">
    <source>
        <dbReference type="EMBL" id="PMC80364.1"/>
    </source>
</evidence>
<feature type="compositionally biased region" description="Low complexity" evidence="10">
    <location>
        <begin position="384"/>
        <end position="396"/>
    </location>
</feature>
<feature type="domain" description="PASTA" evidence="13">
    <location>
        <begin position="514"/>
        <end position="581"/>
    </location>
</feature>
<dbReference type="EMBL" id="PNHQ01000003">
    <property type="protein sequence ID" value="PMC80364.1"/>
    <property type="molecule type" value="Genomic_DNA"/>
</dbReference>
<evidence type="ECO:0000256" key="5">
    <source>
        <dbReference type="ARBA" id="ARBA00022777"/>
    </source>
</evidence>
<dbReference type="CDD" id="cd14014">
    <property type="entry name" value="STKc_PknB_like"/>
    <property type="match status" value="1"/>
</dbReference>
<dbReference type="Gene3D" id="3.30.200.20">
    <property type="entry name" value="Phosphorylase Kinase, domain 1"/>
    <property type="match status" value="1"/>
</dbReference>
<dbReference type="PANTHER" id="PTHR43289:SF34">
    <property type="entry name" value="SERINE_THREONINE-PROTEIN KINASE YBDM-RELATED"/>
    <property type="match status" value="1"/>
</dbReference>
<dbReference type="AlphaFoldDB" id="A0A2N6UFS2"/>
<dbReference type="SUPFAM" id="SSF56112">
    <property type="entry name" value="Protein kinase-like (PK-like)"/>
    <property type="match status" value="1"/>
</dbReference>
<evidence type="ECO:0000256" key="4">
    <source>
        <dbReference type="ARBA" id="ARBA00022741"/>
    </source>
</evidence>
<gene>
    <name evidence="14" type="ORF">CJ191_02035</name>
</gene>
<comment type="caution">
    <text evidence="14">The sequence shown here is derived from an EMBL/GenBank/DDBJ whole genome shotgun (WGS) entry which is preliminary data.</text>
</comment>
<dbReference type="FunFam" id="1.10.510.10:FF:000021">
    <property type="entry name" value="Serine/threonine protein kinase"/>
    <property type="match status" value="1"/>
</dbReference>
<dbReference type="GO" id="GO:0004674">
    <property type="term" value="F:protein serine/threonine kinase activity"/>
    <property type="evidence" value="ECO:0007669"/>
    <property type="project" value="UniProtKB-KW"/>
</dbReference>
<sequence>MKSGQIIDERYEIVNHIGSGGMADVYLGYDPILARDVAIKFLRVGKTDAMDATKRFEREALSVSELNHPNVVSLFDVGEDEEGKFIVMEYVDGLDLKAYIRENHPIPVDIIQNLMIQILSGVQAAHNIGIVHRDLKPQNIMVNHDGTIKIMDFGIAMVTSETSITQTNSIIGSVHYLSPEQARGSMATSLSDIYALGVVLFEMLTGRVPFDGESAVSIALKHFQEPLPPIEAYRDDVPQSLMNVVAKATAKEPSARYQTAQEMIDDLETVFSDNRKNEPVFVPANMANETIVMAKEDIENQMRLAESDEEQLLAAGEKAVDDDTDPGTTDENDEDTVLDDSDEYDISDKGGLAASAGLAGAALAGQGTAKAAENTGSVDDLHSEPSPTTSENSSDNGDGNQPTSQSNQKVGKASHKQPKSRKPLAIIAGVIVGLILIAFLGFNYMAGRNIAVPDLAGMTEQEASLTLESLDLVLGDVTEVYDEEVEVGRVINSSPSANTEVKHDTAVDVNISKGPEPYEVKDYTGQPFTKIEKELTALGFTVTQEEDYSDSVEAGNILSQSIEQGEAVIPGETTINFVVSAGVETFTMADLSGWNRASIQQYAESNGLIVSFDSQYSGWVPDGVMISQSITPGTEFVAGDELYIVMSDGPEPVSSSSSSSSSSTSSSSRSSSSNDDNDEDDDESSSSSSNSSSSSSASSSSSSASSSSSQRESSNVED</sequence>
<organism evidence="14 15">
    <name type="scientific">Aerococcus viridans</name>
    <dbReference type="NCBI Taxonomy" id="1377"/>
    <lineage>
        <taxon>Bacteria</taxon>
        <taxon>Bacillati</taxon>
        <taxon>Bacillota</taxon>
        <taxon>Bacilli</taxon>
        <taxon>Lactobacillales</taxon>
        <taxon>Aerococcaceae</taxon>
        <taxon>Aerococcus</taxon>
    </lineage>
</organism>
<comment type="catalytic activity">
    <reaction evidence="7">
        <text>L-threonyl-[protein] + ATP = O-phospho-L-threonyl-[protein] + ADP + H(+)</text>
        <dbReference type="Rhea" id="RHEA:46608"/>
        <dbReference type="Rhea" id="RHEA-COMP:11060"/>
        <dbReference type="Rhea" id="RHEA-COMP:11605"/>
        <dbReference type="ChEBI" id="CHEBI:15378"/>
        <dbReference type="ChEBI" id="CHEBI:30013"/>
        <dbReference type="ChEBI" id="CHEBI:30616"/>
        <dbReference type="ChEBI" id="CHEBI:61977"/>
        <dbReference type="ChEBI" id="CHEBI:456216"/>
        <dbReference type="EC" id="2.7.11.1"/>
    </reaction>
</comment>
<evidence type="ECO:0000256" key="2">
    <source>
        <dbReference type="ARBA" id="ARBA00022527"/>
    </source>
</evidence>
<keyword evidence="4 9" id="KW-0547">Nucleotide-binding</keyword>
<name>A0A2N6UFS2_9LACT</name>
<feature type="region of interest" description="Disordered" evidence="10">
    <location>
        <begin position="647"/>
        <end position="718"/>
    </location>
</feature>
<keyword evidence="11" id="KW-1133">Transmembrane helix</keyword>
<dbReference type="Pfam" id="PF03793">
    <property type="entry name" value="PASTA"/>
    <property type="match status" value="3"/>
</dbReference>
<feature type="compositionally biased region" description="Low complexity" evidence="10">
    <location>
        <begin position="685"/>
        <end position="718"/>
    </location>
</feature>
<dbReference type="Proteomes" id="UP000235701">
    <property type="component" value="Unassembled WGS sequence"/>
</dbReference>
<feature type="compositionally biased region" description="Acidic residues" evidence="10">
    <location>
        <begin position="675"/>
        <end position="684"/>
    </location>
</feature>
<evidence type="ECO:0000256" key="6">
    <source>
        <dbReference type="ARBA" id="ARBA00022840"/>
    </source>
</evidence>
<feature type="domain" description="PASTA" evidence="13">
    <location>
        <begin position="582"/>
        <end position="648"/>
    </location>
</feature>
<dbReference type="InterPro" id="IPR011009">
    <property type="entry name" value="Kinase-like_dom_sf"/>
</dbReference>
<feature type="compositionally biased region" description="Low complexity" evidence="10">
    <location>
        <begin position="654"/>
        <end position="674"/>
    </location>
</feature>
<dbReference type="InterPro" id="IPR017441">
    <property type="entry name" value="Protein_kinase_ATP_BS"/>
</dbReference>
<keyword evidence="15" id="KW-1185">Reference proteome</keyword>
<proteinExistence type="predicted"/>
<dbReference type="InterPro" id="IPR000719">
    <property type="entry name" value="Prot_kinase_dom"/>
</dbReference>
<evidence type="ECO:0000256" key="7">
    <source>
        <dbReference type="ARBA" id="ARBA00047899"/>
    </source>
</evidence>
<feature type="region of interest" description="Disordered" evidence="10">
    <location>
        <begin position="317"/>
        <end position="348"/>
    </location>
</feature>
<dbReference type="InterPro" id="IPR005543">
    <property type="entry name" value="PASTA_dom"/>
</dbReference>
<dbReference type="GO" id="GO:0005524">
    <property type="term" value="F:ATP binding"/>
    <property type="evidence" value="ECO:0007669"/>
    <property type="project" value="UniProtKB-UniRule"/>
</dbReference>
<dbReference type="SMART" id="SM00220">
    <property type="entry name" value="S_TKc"/>
    <property type="match status" value="1"/>
</dbReference>
<dbReference type="OrthoDB" id="9788659at2"/>
<dbReference type="Pfam" id="PF00069">
    <property type="entry name" value="Pkinase"/>
    <property type="match status" value="1"/>
</dbReference>
<evidence type="ECO:0000256" key="11">
    <source>
        <dbReference type="SAM" id="Phobius"/>
    </source>
</evidence>